<dbReference type="EMBL" id="JARAWN010000736">
    <property type="protein sequence ID" value="MDX3136959.1"/>
    <property type="molecule type" value="Genomic_DNA"/>
</dbReference>
<dbReference type="RefSeq" id="WP_037697877.1">
    <property type="nucleotide sequence ID" value="NZ_JARAWN010000736.1"/>
</dbReference>
<sequence>MTTATAQRHLLMHMTAVSSLGPEGEDLLVVRRGEGLRRGGAQQALHRRPVRAVARGGLIVDLIPHRLREAGPPARVHNRSAPQVQIAPPLLSDRVLLDRIADTLAEASARI</sequence>
<organism evidence="1 2">
    <name type="scientific">Streptomyces europaeiscabiei</name>
    <dbReference type="NCBI Taxonomy" id="146819"/>
    <lineage>
        <taxon>Bacteria</taxon>
        <taxon>Bacillati</taxon>
        <taxon>Actinomycetota</taxon>
        <taxon>Actinomycetes</taxon>
        <taxon>Kitasatosporales</taxon>
        <taxon>Streptomycetaceae</taxon>
        <taxon>Streptomyces</taxon>
    </lineage>
</organism>
<gene>
    <name evidence="1" type="ORF">PV367_45865</name>
</gene>
<reference evidence="1" key="1">
    <citation type="journal article" date="2023" name="Microb. Genom.">
        <title>Mesoterricola silvestris gen. nov., sp. nov., Mesoterricola sediminis sp. nov., Geothrix oryzae sp. nov., Geothrix edaphica sp. nov., Geothrix rubra sp. nov., and Geothrix limicola sp. nov., six novel members of Acidobacteriota isolated from soils.</title>
        <authorList>
            <person name="Weisberg A.J."/>
            <person name="Pearce E."/>
            <person name="Kramer C.G."/>
            <person name="Chang J.H."/>
            <person name="Clarke C.R."/>
        </authorList>
    </citation>
    <scope>NUCLEOTIDE SEQUENCE</scope>
    <source>
        <strain evidence="1">ND06-05F</strain>
    </source>
</reference>
<proteinExistence type="predicted"/>
<name>A0AAJ2Q0Y6_9ACTN</name>
<protein>
    <submittedName>
        <fullName evidence="1">Uncharacterized protein</fullName>
    </submittedName>
</protein>
<evidence type="ECO:0000313" key="1">
    <source>
        <dbReference type="EMBL" id="MDX3136959.1"/>
    </source>
</evidence>
<dbReference type="Proteomes" id="UP001273589">
    <property type="component" value="Unassembled WGS sequence"/>
</dbReference>
<evidence type="ECO:0000313" key="2">
    <source>
        <dbReference type="Proteomes" id="UP001273589"/>
    </source>
</evidence>
<dbReference type="AlphaFoldDB" id="A0AAJ2Q0Y6"/>
<accession>A0AAJ2Q0Y6</accession>
<comment type="caution">
    <text evidence="1">The sequence shown here is derived from an EMBL/GenBank/DDBJ whole genome shotgun (WGS) entry which is preliminary data.</text>
</comment>